<accession>A0ABD1MXM1</accession>
<evidence type="ECO:0000313" key="1">
    <source>
        <dbReference type="EMBL" id="KAL2340573.1"/>
    </source>
</evidence>
<evidence type="ECO:0000313" key="2">
    <source>
        <dbReference type="Proteomes" id="UP001603857"/>
    </source>
</evidence>
<proteinExistence type="predicted"/>
<keyword evidence="2" id="KW-1185">Reference proteome</keyword>
<dbReference type="AlphaFoldDB" id="A0ABD1MXM1"/>
<name>A0ABD1MXM1_9FABA</name>
<dbReference type="Proteomes" id="UP001603857">
    <property type="component" value="Unassembled WGS sequence"/>
</dbReference>
<organism evidence="1 2">
    <name type="scientific">Flemingia macrophylla</name>
    <dbReference type="NCBI Taxonomy" id="520843"/>
    <lineage>
        <taxon>Eukaryota</taxon>
        <taxon>Viridiplantae</taxon>
        <taxon>Streptophyta</taxon>
        <taxon>Embryophyta</taxon>
        <taxon>Tracheophyta</taxon>
        <taxon>Spermatophyta</taxon>
        <taxon>Magnoliopsida</taxon>
        <taxon>eudicotyledons</taxon>
        <taxon>Gunneridae</taxon>
        <taxon>Pentapetalae</taxon>
        <taxon>rosids</taxon>
        <taxon>fabids</taxon>
        <taxon>Fabales</taxon>
        <taxon>Fabaceae</taxon>
        <taxon>Papilionoideae</taxon>
        <taxon>50 kb inversion clade</taxon>
        <taxon>NPAAA clade</taxon>
        <taxon>indigoferoid/millettioid clade</taxon>
        <taxon>Phaseoleae</taxon>
        <taxon>Flemingia</taxon>
    </lineage>
</organism>
<protein>
    <submittedName>
        <fullName evidence="1">Uncharacterized protein</fullName>
    </submittedName>
</protein>
<sequence length="72" mass="8097">MSPPSSFLNFSDSPFRSTPPLISLTLRAMCRRHHHKTLHETAFHHPFRSIGCGNRLVGQIAKCQAVVNLENT</sequence>
<dbReference type="EMBL" id="JBGMDY010000003">
    <property type="protein sequence ID" value="KAL2340573.1"/>
    <property type="molecule type" value="Genomic_DNA"/>
</dbReference>
<reference evidence="1 2" key="1">
    <citation type="submission" date="2024-08" db="EMBL/GenBank/DDBJ databases">
        <title>Insights into the chromosomal genome structure of Flemingia macrophylla.</title>
        <authorList>
            <person name="Ding Y."/>
            <person name="Zhao Y."/>
            <person name="Bi W."/>
            <person name="Wu M."/>
            <person name="Zhao G."/>
            <person name="Gong Y."/>
            <person name="Li W."/>
            <person name="Zhang P."/>
        </authorList>
    </citation>
    <scope>NUCLEOTIDE SEQUENCE [LARGE SCALE GENOMIC DNA]</scope>
    <source>
        <strain evidence="1">DYQJB</strain>
        <tissue evidence="1">Leaf</tissue>
    </source>
</reference>
<gene>
    <name evidence="1" type="ORF">Fmac_008513</name>
</gene>
<comment type="caution">
    <text evidence="1">The sequence shown here is derived from an EMBL/GenBank/DDBJ whole genome shotgun (WGS) entry which is preliminary data.</text>
</comment>